<evidence type="ECO:0000256" key="10">
    <source>
        <dbReference type="ARBA" id="ARBA00042300"/>
    </source>
</evidence>
<dbReference type="Pfam" id="PF00328">
    <property type="entry name" value="His_Phos_2"/>
    <property type="match status" value="1"/>
</dbReference>
<evidence type="ECO:0000256" key="18">
    <source>
        <dbReference type="PIRSR" id="PIRSR000894-1"/>
    </source>
</evidence>
<feature type="active site" description="Nucleophile" evidence="18">
    <location>
        <position position="71"/>
    </location>
</feature>
<feature type="disulfide bond" evidence="19">
    <location>
        <begin position="60"/>
        <end position="399"/>
    </location>
</feature>
<evidence type="ECO:0000256" key="6">
    <source>
        <dbReference type="ARBA" id="ARBA00022801"/>
    </source>
</evidence>
<evidence type="ECO:0000256" key="9">
    <source>
        <dbReference type="ARBA" id="ARBA00041857"/>
    </source>
</evidence>
<evidence type="ECO:0000256" key="5">
    <source>
        <dbReference type="ARBA" id="ARBA00022525"/>
    </source>
</evidence>
<evidence type="ECO:0000256" key="16">
    <source>
        <dbReference type="ARBA" id="ARBA00044106"/>
    </source>
</evidence>
<comment type="similarity">
    <text evidence="2">Belongs to the histidine acid phosphatase family.</text>
</comment>
<evidence type="ECO:0000256" key="11">
    <source>
        <dbReference type="ARBA" id="ARBA00043670"/>
    </source>
</evidence>
<gene>
    <name evidence="21" type="ORF">N7492_001631</name>
</gene>
<keyword evidence="8" id="KW-0325">Glycoprotein</keyword>
<comment type="catalytic activity">
    <reaction evidence="14">
        <text>1D-myo-inositol 1,2,4,5,6-pentakisphosphate + H2O = 1D-myo-inositol 1,2,5,6-tetrakisphosphate + phosphate</text>
        <dbReference type="Rhea" id="RHEA:77115"/>
        <dbReference type="ChEBI" id="CHEBI:15377"/>
        <dbReference type="ChEBI" id="CHEBI:43474"/>
        <dbReference type="ChEBI" id="CHEBI:57798"/>
        <dbReference type="ChEBI" id="CHEBI:195535"/>
    </reaction>
    <physiologicalReaction direction="left-to-right" evidence="14">
        <dbReference type="Rhea" id="RHEA:77116"/>
    </physiologicalReaction>
</comment>
<reference evidence="21" key="1">
    <citation type="submission" date="2022-11" db="EMBL/GenBank/DDBJ databases">
        <authorList>
            <person name="Petersen C."/>
        </authorList>
    </citation>
    <scope>NUCLEOTIDE SEQUENCE</scope>
    <source>
        <strain evidence="21">IBT 21917</strain>
    </source>
</reference>
<evidence type="ECO:0000256" key="12">
    <source>
        <dbReference type="ARBA" id="ARBA00043675"/>
    </source>
</evidence>
<evidence type="ECO:0000256" key="15">
    <source>
        <dbReference type="ARBA" id="ARBA00043788"/>
    </source>
</evidence>
<keyword evidence="7 19" id="KW-1015">Disulfide bond</keyword>
<evidence type="ECO:0000256" key="8">
    <source>
        <dbReference type="ARBA" id="ARBA00023180"/>
    </source>
</evidence>
<evidence type="ECO:0000256" key="4">
    <source>
        <dbReference type="ARBA" id="ARBA00012632"/>
    </source>
</evidence>
<dbReference type="PIRSF" id="PIRSF000894">
    <property type="entry name" value="Acid_phosphatase"/>
    <property type="match status" value="1"/>
</dbReference>
<dbReference type="GO" id="GO:0005576">
    <property type="term" value="C:extracellular region"/>
    <property type="evidence" value="ECO:0007669"/>
    <property type="project" value="UniProtKB-SubCell"/>
</dbReference>
<dbReference type="CDD" id="cd07061">
    <property type="entry name" value="HP_HAP_like"/>
    <property type="match status" value="1"/>
</dbReference>
<comment type="subcellular location">
    <subcellularLocation>
        <location evidence="1">Secreted</location>
    </subcellularLocation>
</comment>
<dbReference type="InterPro" id="IPR000560">
    <property type="entry name" value="His_Pase_clade-2"/>
</dbReference>
<comment type="subunit">
    <text evidence="3">Monomer.</text>
</comment>
<evidence type="ECO:0000256" key="13">
    <source>
        <dbReference type="ARBA" id="ARBA00043721"/>
    </source>
</evidence>
<accession>A0A9W9M016</accession>
<comment type="caution">
    <text evidence="21">The sequence shown here is derived from an EMBL/GenBank/DDBJ whole genome shotgun (WGS) entry which is preliminary data.</text>
</comment>
<feature type="disulfide bond" evidence="19">
    <location>
        <begin position="254"/>
        <end position="273"/>
    </location>
</feature>
<comment type="catalytic activity">
    <reaction evidence="13">
        <text>1D-myo-inositol 1,2,6-trisphosphate + H2O = 1D-myo-inositol 1,2-bisphosphate + phosphate</text>
        <dbReference type="Rhea" id="RHEA:77131"/>
        <dbReference type="ChEBI" id="CHEBI:15377"/>
        <dbReference type="ChEBI" id="CHEBI:43474"/>
        <dbReference type="ChEBI" id="CHEBI:195537"/>
        <dbReference type="ChEBI" id="CHEBI:195539"/>
    </reaction>
    <physiologicalReaction direction="left-to-right" evidence="13">
        <dbReference type="Rhea" id="RHEA:77132"/>
    </physiologicalReaction>
</comment>
<keyword evidence="5" id="KW-0964">Secreted</keyword>
<dbReference type="PROSITE" id="PS00778">
    <property type="entry name" value="HIS_ACID_PHOSPHAT_2"/>
    <property type="match status" value="1"/>
</dbReference>
<feature type="active site" description="Proton donor" evidence="18">
    <location>
        <position position="349"/>
    </location>
</feature>
<proteinExistence type="inferred from homology"/>
<dbReference type="InterPro" id="IPR033379">
    <property type="entry name" value="Acid_Pase_AS"/>
</dbReference>
<evidence type="ECO:0000256" key="19">
    <source>
        <dbReference type="PIRSR" id="PIRSR000894-2"/>
    </source>
</evidence>
<evidence type="ECO:0000256" key="1">
    <source>
        <dbReference type="ARBA" id="ARBA00004613"/>
    </source>
</evidence>
<reference evidence="21" key="2">
    <citation type="journal article" date="2023" name="IMA Fungus">
        <title>Comparative genomic study of the Penicillium genus elucidates a diverse pangenome and 15 lateral gene transfer events.</title>
        <authorList>
            <person name="Petersen C."/>
            <person name="Sorensen T."/>
            <person name="Nielsen M.R."/>
            <person name="Sondergaard T.E."/>
            <person name="Sorensen J.L."/>
            <person name="Fitzpatrick D.A."/>
            <person name="Frisvad J.C."/>
            <person name="Nielsen K.L."/>
        </authorList>
    </citation>
    <scope>NUCLEOTIDE SEQUENCE</scope>
    <source>
        <strain evidence="21">IBT 21917</strain>
    </source>
</reference>
<feature type="disulfide bond" evidence="19">
    <location>
        <begin position="419"/>
        <end position="427"/>
    </location>
</feature>
<dbReference type="InterPro" id="IPR029033">
    <property type="entry name" value="His_PPase_superfam"/>
</dbReference>
<evidence type="ECO:0000313" key="21">
    <source>
        <dbReference type="EMBL" id="KAJ5184015.1"/>
    </source>
</evidence>
<feature type="disulfide bond" evidence="19">
    <location>
        <begin position="21"/>
        <end position="30"/>
    </location>
</feature>
<evidence type="ECO:0000256" key="2">
    <source>
        <dbReference type="ARBA" id="ARBA00005375"/>
    </source>
</evidence>
<comment type="catalytic activity">
    <reaction evidence="15">
        <text>1D-myo-inositol hexakisphosphate + H2O = 1D-myo-inositol 1,2,4,5,6-pentakisphosphate + phosphate</text>
        <dbReference type="Rhea" id="RHEA:16989"/>
        <dbReference type="ChEBI" id="CHEBI:15377"/>
        <dbReference type="ChEBI" id="CHEBI:43474"/>
        <dbReference type="ChEBI" id="CHEBI:57798"/>
        <dbReference type="ChEBI" id="CHEBI:58130"/>
        <dbReference type="EC" id="3.1.3.8"/>
    </reaction>
    <physiologicalReaction direction="left-to-right" evidence="15">
        <dbReference type="Rhea" id="RHEA:16990"/>
    </physiologicalReaction>
</comment>
<dbReference type="PROSITE" id="PS00616">
    <property type="entry name" value="HIS_ACID_PHOSPHAT_1"/>
    <property type="match status" value="1"/>
</dbReference>
<evidence type="ECO:0000256" key="20">
    <source>
        <dbReference type="SAM" id="MobiDB-lite"/>
    </source>
</evidence>
<evidence type="ECO:0000256" key="3">
    <source>
        <dbReference type="ARBA" id="ARBA00011245"/>
    </source>
</evidence>
<dbReference type="GO" id="GO:0016158">
    <property type="term" value="F:inositol hexakisphosphate 3-phosphatase activity"/>
    <property type="evidence" value="ECO:0007669"/>
    <property type="project" value="UniProtKB-EC"/>
</dbReference>
<dbReference type="PANTHER" id="PTHR20963:SF24">
    <property type="entry name" value="3-PHYTASE B"/>
    <property type="match status" value="1"/>
</dbReference>
<dbReference type="Gene3D" id="3.40.50.1240">
    <property type="entry name" value="Phosphoglycerate mutase-like"/>
    <property type="match status" value="1"/>
</dbReference>
<comment type="catalytic activity">
    <reaction evidence="12">
        <text>1D-myo-inositol 1,2-bisphosphate + H2O = 1D-myo-inositol 2-phosphate + phosphate</text>
        <dbReference type="Rhea" id="RHEA:77135"/>
        <dbReference type="ChEBI" id="CHEBI:15377"/>
        <dbReference type="ChEBI" id="CHEBI:43474"/>
        <dbReference type="ChEBI" id="CHEBI:84142"/>
        <dbReference type="ChEBI" id="CHEBI:195539"/>
    </reaction>
    <physiologicalReaction direction="left-to-right" evidence="12">
        <dbReference type="Rhea" id="RHEA:77136"/>
    </physiologicalReaction>
</comment>
<evidence type="ECO:0000256" key="14">
    <source>
        <dbReference type="ARBA" id="ARBA00043748"/>
    </source>
</evidence>
<dbReference type="Proteomes" id="UP001146351">
    <property type="component" value="Unassembled WGS sequence"/>
</dbReference>
<dbReference type="AlphaFoldDB" id="A0A9W9M016"/>
<comment type="catalytic activity">
    <reaction evidence="11">
        <text>1D-myo-inositol 1,2,5,6-tetrakisphosphate + H2O = 1D-myo-inositol 1,2,6-trisphosphate + phosphate</text>
        <dbReference type="Rhea" id="RHEA:77119"/>
        <dbReference type="ChEBI" id="CHEBI:15377"/>
        <dbReference type="ChEBI" id="CHEBI:43474"/>
        <dbReference type="ChEBI" id="CHEBI:195535"/>
        <dbReference type="ChEBI" id="CHEBI:195537"/>
    </reaction>
    <physiologicalReaction direction="left-to-right" evidence="11">
        <dbReference type="Rhea" id="RHEA:77120"/>
    </physiologicalReaction>
</comment>
<dbReference type="EMBL" id="JAPQKO010000001">
    <property type="protein sequence ID" value="KAJ5184015.1"/>
    <property type="molecule type" value="Genomic_DNA"/>
</dbReference>
<keyword evidence="6" id="KW-0378">Hydrolase</keyword>
<dbReference type="OrthoDB" id="6509975at2759"/>
<evidence type="ECO:0000256" key="17">
    <source>
        <dbReference type="ARBA" id="ARBA00044262"/>
    </source>
</evidence>
<evidence type="ECO:0000256" key="7">
    <source>
        <dbReference type="ARBA" id="ARBA00023157"/>
    </source>
</evidence>
<dbReference type="SUPFAM" id="SSF53254">
    <property type="entry name" value="Phosphoglycerate mutase-like"/>
    <property type="match status" value="1"/>
</dbReference>
<dbReference type="EC" id="3.1.3.8" evidence="4"/>
<keyword evidence="22" id="KW-1185">Reference proteome</keyword>
<organism evidence="21 22">
    <name type="scientific">Penicillium capsulatum</name>
    <dbReference type="NCBI Taxonomy" id="69766"/>
    <lineage>
        <taxon>Eukaryota</taxon>
        <taxon>Fungi</taxon>
        <taxon>Dikarya</taxon>
        <taxon>Ascomycota</taxon>
        <taxon>Pezizomycotina</taxon>
        <taxon>Eurotiomycetes</taxon>
        <taxon>Eurotiomycetidae</taxon>
        <taxon>Eurotiales</taxon>
        <taxon>Aspergillaceae</taxon>
        <taxon>Penicillium</taxon>
    </lineage>
</organism>
<sequence>MPQKSYLFPDARIAARGDQSCDTTKDGFQCSPEISHRWGHWAPYFSVESKKVSNEIPDQCKVTFVQMLSRHGSRSPSKSQDKGFRKSMKKIKGARERKEEASVFDDYEYRLGLESLVPFGEKELIDSGTLFYQRYSSLAAINIPFIRSTDSGRVTESAKRFIEGFQGSKIKDSNADKGQAAPKIDVVMKFEKDFKMTLHHNTCPRFEKTHRGLKFDAITKYAKTWMPAVKKRLGGLIKGAGLRLIDIFQLMELCAFQTVADASKGPGKVSEICNLFTKSEWADFDYTQTLSKYYAYGNGNELGPAQGIGFANELFARLTQTEICEEETSFNPDLEFPVDRVIYLDFTHDNGIVPILTAMGLYQVDLPGDKLQSPEASGDFSAGWVVPFAARAYIEKLDCEDGDFIRVIVNERVIQPTGCGPDELKRCKLDDFLQILSSAKDKWDWQKCSKPLSAKERFAATQRRLATIKFFAS</sequence>
<dbReference type="PANTHER" id="PTHR20963">
    <property type="entry name" value="MULTIPLE INOSITOL POLYPHOSPHATE PHOSPHATASE-RELATED"/>
    <property type="match status" value="1"/>
</dbReference>
<evidence type="ECO:0000313" key="22">
    <source>
        <dbReference type="Proteomes" id="UP001146351"/>
    </source>
</evidence>
<feature type="disulfide bond" evidence="19">
    <location>
        <begin position="203"/>
        <end position="448"/>
    </location>
</feature>
<dbReference type="GO" id="GO:0003993">
    <property type="term" value="F:acid phosphatase activity"/>
    <property type="evidence" value="ECO:0007669"/>
    <property type="project" value="TreeGrafter"/>
</dbReference>
<name>A0A9W9M016_9EURO</name>
<feature type="region of interest" description="Disordered" evidence="20">
    <location>
        <begin position="69"/>
        <end position="95"/>
    </location>
</feature>
<protein>
    <recommendedName>
        <fullName evidence="16">Phytase A</fullName>
        <ecNumber evidence="4">3.1.3.8</ecNumber>
    </recommendedName>
    <alternativeName>
        <fullName evidence="17">Histidine acid phosphatase phyA</fullName>
    </alternativeName>
    <alternativeName>
        <fullName evidence="10">Myo-inositol hexakisphosphate phosphohydrolase A</fullName>
    </alternativeName>
    <alternativeName>
        <fullName evidence="9">Myo-inositol-hexaphosphate 3-phosphohydrolase A</fullName>
    </alternativeName>
</protein>
<dbReference type="InterPro" id="IPR016274">
    <property type="entry name" value="Histidine_acid_Pase_euk"/>
</dbReference>